<dbReference type="Proteomes" id="UP000562929">
    <property type="component" value="Unassembled WGS sequence"/>
</dbReference>
<dbReference type="EMBL" id="JAACLJ010000001">
    <property type="protein sequence ID" value="KAF4594820.1"/>
    <property type="molecule type" value="Genomic_DNA"/>
</dbReference>
<dbReference type="GO" id="GO:0006518">
    <property type="term" value="P:peptide metabolic process"/>
    <property type="evidence" value="ECO:0007669"/>
    <property type="project" value="TreeGrafter"/>
</dbReference>
<name>A0A8H4QC38_9HYPO</name>
<keyword evidence="10" id="KW-1185">Reference proteome</keyword>
<keyword evidence="3 7" id="KW-0479">Metal-binding</keyword>
<dbReference type="GO" id="GO:0004222">
    <property type="term" value="F:metalloendopeptidase activity"/>
    <property type="evidence" value="ECO:0007669"/>
    <property type="project" value="InterPro"/>
</dbReference>
<feature type="domain" description="Peptidase M3A/M3B catalytic" evidence="8">
    <location>
        <begin position="1"/>
        <end position="94"/>
    </location>
</feature>
<keyword evidence="2 7" id="KW-0645">Protease</keyword>
<evidence type="ECO:0000313" key="9">
    <source>
        <dbReference type="EMBL" id="KAF4594820.1"/>
    </source>
</evidence>
<evidence type="ECO:0000256" key="7">
    <source>
        <dbReference type="RuleBase" id="RU003435"/>
    </source>
</evidence>
<evidence type="ECO:0000256" key="3">
    <source>
        <dbReference type="ARBA" id="ARBA00022723"/>
    </source>
</evidence>
<dbReference type="InterPro" id="IPR024077">
    <property type="entry name" value="Neurolysin/TOP_dom2"/>
</dbReference>
<evidence type="ECO:0000256" key="4">
    <source>
        <dbReference type="ARBA" id="ARBA00022801"/>
    </source>
</evidence>
<dbReference type="Pfam" id="PF01432">
    <property type="entry name" value="Peptidase_M3"/>
    <property type="match status" value="1"/>
</dbReference>
<dbReference type="InterPro" id="IPR001567">
    <property type="entry name" value="Pept_M3A_M3B_dom"/>
</dbReference>
<dbReference type="GO" id="GO:0005739">
    <property type="term" value="C:mitochondrion"/>
    <property type="evidence" value="ECO:0007669"/>
    <property type="project" value="TreeGrafter"/>
</dbReference>
<accession>A0A8H4QC38</accession>
<evidence type="ECO:0000256" key="6">
    <source>
        <dbReference type="ARBA" id="ARBA00023049"/>
    </source>
</evidence>
<evidence type="ECO:0000256" key="1">
    <source>
        <dbReference type="ARBA" id="ARBA00006040"/>
    </source>
</evidence>
<keyword evidence="5 7" id="KW-0862">Zinc</keyword>
<evidence type="ECO:0000259" key="8">
    <source>
        <dbReference type="Pfam" id="PF01432"/>
    </source>
</evidence>
<dbReference type="InterPro" id="IPR045090">
    <property type="entry name" value="Pept_M3A_M3B"/>
</dbReference>
<comment type="cofactor">
    <cofactor evidence="7">
        <name>Zn(2+)</name>
        <dbReference type="ChEBI" id="CHEBI:29105"/>
    </cofactor>
    <text evidence="7">Binds 1 zinc ion.</text>
</comment>
<dbReference type="GO" id="GO:0006627">
    <property type="term" value="P:protein processing involved in protein targeting to mitochondrion"/>
    <property type="evidence" value="ECO:0007669"/>
    <property type="project" value="TreeGrafter"/>
</dbReference>
<dbReference type="PANTHER" id="PTHR11804:SF79">
    <property type="entry name" value="MITOCHONDRIAL INTERMEDIATE PEPTIDASE"/>
    <property type="match status" value="1"/>
</dbReference>
<keyword evidence="4 7" id="KW-0378">Hydrolase</keyword>
<comment type="caution">
    <text evidence="9">The sequence shown here is derived from an EMBL/GenBank/DDBJ whole genome shotgun (WGS) entry which is preliminary data.</text>
</comment>
<dbReference type="PANTHER" id="PTHR11804">
    <property type="entry name" value="PROTEASE M3 THIMET OLIGOPEPTIDASE-RELATED"/>
    <property type="match status" value="1"/>
</dbReference>
<gene>
    <name evidence="9" type="ORF">GQ602_000433</name>
</gene>
<protein>
    <submittedName>
        <fullName evidence="9">Mitochondrial intermediate peptidase</fullName>
    </submittedName>
</protein>
<evidence type="ECO:0000256" key="5">
    <source>
        <dbReference type="ARBA" id="ARBA00022833"/>
    </source>
</evidence>
<keyword evidence="6 7" id="KW-0482">Metalloprotease</keyword>
<dbReference type="SUPFAM" id="SSF55486">
    <property type="entry name" value="Metalloproteases ('zincins'), catalytic domain"/>
    <property type="match status" value="1"/>
</dbReference>
<dbReference type="Gene3D" id="1.10.1370.40">
    <property type="match status" value="1"/>
</dbReference>
<sequence>MGHAIHSILARTRFQNVSGTRCATDFSELPSTLMEHFAADPSVLSLFARHWKTNRPVPQALVSERIRLAHRFEGLDTEQQILLSLADQAFHSQHGFFGHLHSYGAGYYSYLFDRVLAERVWRKVFDAGRDGAAVSRLAGERLKEKILRWGGARDPWRCLADGLDDQRLAAGDAESMALVGSWGIKDHGAFGGDS</sequence>
<dbReference type="GO" id="GO:0046872">
    <property type="term" value="F:metal ion binding"/>
    <property type="evidence" value="ECO:0007669"/>
    <property type="project" value="UniProtKB-UniRule"/>
</dbReference>
<dbReference type="OrthoDB" id="17530at2759"/>
<evidence type="ECO:0000256" key="2">
    <source>
        <dbReference type="ARBA" id="ARBA00022670"/>
    </source>
</evidence>
<dbReference type="AlphaFoldDB" id="A0A8H4QC38"/>
<dbReference type="Gene3D" id="1.10.1370.10">
    <property type="entry name" value="Neurolysin, domain 3"/>
    <property type="match status" value="1"/>
</dbReference>
<organism evidence="9 10">
    <name type="scientific">Ophiocordyceps camponoti-floridani</name>
    <dbReference type="NCBI Taxonomy" id="2030778"/>
    <lineage>
        <taxon>Eukaryota</taxon>
        <taxon>Fungi</taxon>
        <taxon>Dikarya</taxon>
        <taxon>Ascomycota</taxon>
        <taxon>Pezizomycotina</taxon>
        <taxon>Sordariomycetes</taxon>
        <taxon>Hypocreomycetidae</taxon>
        <taxon>Hypocreales</taxon>
        <taxon>Ophiocordycipitaceae</taxon>
        <taxon>Ophiocordyceps</taxon>
    </lineage>
</organism>
<comment type="similarity">
    <text evidence="1 7">Belongs to the peptidase M3 family.</text>
</comment>
<proteinExistence type="inferred from homology"/>
<evidence type="ECO:0000313" key="10">
    <source>
        <dbReference type="Proteomes" id="UP000562929"/>
    </source>
</evidence>
<reference evidence="9 10" key="1">
    <citation type="journal article" date="2020" name="G3 (Bethesda)">
        <title>Genetic Underpinnings of Host Manipulation by Ophiocordyceps as Revealed by Comparative Transcriptomics.</title>
        <authorList>
            <person name="Will I."/>
            <person name="Das B."/>
            <person name="Trinh T."/>
            <person name="Brachmann A."/>
            <person name="Ohm R.A."/>
            <person name="de Bekker C."/>
        </authorList>
    </citation>
    <scope>NUCLEOTIDE SEQUENCE [LARGE SCALE GENOMIC DNA]</scope>
    <source>
        <strain evidence="9 10">EC05</strain>
    </source>
</reference>